<proteinExistence type="predicted"/>
<gene>
    <name evidence="1" type="ORF">GCM10023156_18340</name>
</gene>
<accession>A0ABP8MIA5</accession>
<dbReference type="InterPro" id="IPR013424">
    <property type="entry name" value="Ice-binding_C"/>
</dbReference>
<comment type="caution">
    <text evidence="1">The sequence shown here is derived from an EMBL/GenBank/DDBJ whole genome shotgun (WGS) entry which is preliminary data.</text>
</comment>
<dbReference type="NCBIfam" id="TIGR02595">
    <property type="entry name" value="PEP_CTERM"/>
    <property type="match status" value="1"/>
</dbReference>
<reference evidence="2" key="1">
    <citation type="journal article" date="2019" name="Int. J. Syst. Evol. Microbiol.">
        <title>The Global Catalogue of Microorganisms (GCM) 10K type strain sequencing project: providing services to taxonomists for standard genome sequencing and annotation.</title>
        <authorList>
            <consortium name="The Broad Institute Genomics Platform"/>
            <consortium name="The Broad Institute Genome Sequencing Center for Infectious Disease"/>
            <person name="Wu L."/>
            <person name="Ma J."/>
        </authorList>
    </citation>
    <scope>NUCLEOTIDE SEQUENCE [LARGE SCALE GENOMIC DNA]</scope>
    <source>
        <strain evidence="2">JCM 17759</strain>
    </source>
</reference>
<dbReference type="EMBL" id="BAABGA010000023">
    <property type="protein sequence ID" value="GAA4451134.1"/>
    <property type="molecule type" value="Genomic_DNA"/>
</dbReference>
<protein>
    <recommendedName>
        <fullName evidence="3">PEP-CTERM protein-sorting domain-containing protein</fullName>
    </recommendedName>
</protein>
<evidence type="ECO:0000313" key="1">
    <source>
        <dbReference type="EMBL" id="GAA4451134.1"/>
    </source>
</evidence>
<evidence type="ECO:0000313" key="2">
    <source>
        <dbReference type="Proteomes" id="UP001500840"/>
    </source>
</evidence>
<sequence>MVLTIFCFAHHAHGALVVTVGNGTGRSNPIQVTQNGSGAISFYISASDSTAGDDSFSLSGYDISVDFGGATGTGDNIGTPGSFSNFNAVALTGVGNYGPDTSASFNNTTAAFANLFAPPANFDFIVGDTNGGDPTIVEGAAPTGLFQLTFDVGNTPIGVYDVIFRTTTAQGLYTTNNTSFNTTPSPQPVIAFQGSVAVVSASAVPEPGSMLALAGVFAVGGVRQWRKKKRGAAEPATC</sequence>
<evidence type="ECO:0008006" key="3">
    <source>
        <dbReference type="Google" id="ProtNLM"/>
    </source>
</evidence>
<name>A0ABP8MIA5_9BACT</name>
<organism evidence="1 2">
    <name type="scientific">Novipirellula rosea</name>
    <dbReference type="NCBI Taxonomy" id="1031540"/>
    <lineage>
        <taxon>Bacteria</taxon>
        <taxon>Pseudomonadati</taxon>
        <taxon>Planctomycetota</taxon>
        <taxon>Planctomycetia</taxon>
        <taxon>Pirellulales</taxon>
        <taxon>Pirellulaceae</taxon>
        <taxon>Novipirellula</taxon>
    </lineage>
</organism>
<keyword evidence="2" id="KW-1185">Reference proteome</keyword>
<dbReference type="Proteomes" id="UP001500840">
    <property type="component" value="Unassembled WGS sequence"/>
</dbReference>